<name>A0ABQ2W9T1_9ACTN</name>
<protein>
    <submittedName>
        <fullName evidence="1">Uncharacterized protein</fullName>
    </submittedName>
</protein>
<keyword evidence="2" id="KW-1185">Reference proteome</keyword>
<dbReference type="EMBL" id="BMTF01000029">
    <property type="protein sequence ID" value="GGV94797.1"/>
    <property type="molecule type" value="Genomic_DNA"/>
</dbReference>
<evidence type="ECO:0000313" key="1">
    <source>
        <dbReference type="EMBL" id="GGV94797.1"/>
    </source>
</evidence>
<gene>
    <name evidence="1" type="ORF">GCM10015535_60920</name>
</gene>
<sequence length="56" mass="5834">MHTGRLDDVIAPAGSGGSRRFRVSCAGRAEAAALPEDDGTGFGVEHCRIRFCPAST</sequence>
<accession>A0ABQ2W9T1</accession>
<proteinExistence type="predicted"/>
<comment type="caution">
    <text evidence="1">The sequence shown here is derived from an EMBL/GenBank/DDBJ whole genome shotgun (WGS) entry which is preliminary data.</text>
</comment>
<organism evidence="1 2">
    <name type="scientific">Streptomyces gelaticus</name>
    <dbReference type="NCBI Taxonomy" id="285446"/>
    <lineage>
        <taxon>Bacteria</taxon>
        <taxon>Bacillati</taxon>
        <taxon>Actinomycetota</taxon>
        <taxon>Actinomycetes</taxon>
        <taxon>Kitasatosporales</taxon>
        <taxon>Streptomycetaceae</taxon>
        <taxon>Streptomyces</taxon>
    </lineage>
</organism>
<dbReference type="Proteomes" id="UP000660675">
    <property type="component" value="Unassembled WGS sequence"/>
</dbReference>
<reference evidence="2" key="1">
    <citation type="journal article" date="2019" name="Int. J. Syst. Evol. Microbiol.">
        <title>The Global Catalogue of Microorganisms (GCM) 10K type strain sequencing project: providing services to taxonomists for standard genome sequencing and annotation.</title>
        <authorList>
            <consortium name="The Broad Institute Genomics Platform"/>
            <consortium name="The Broad Institute Genome Sequencing Center for Infectious Disease"/>
            <person name="Wu L."/>
            <person name="Ma J."/>
        </authorList>
    </citation>
    <scope>NUCLEOTIDE SEQUENCE [LARGE SCALE GENOMIC DNA]</scope>
    <source>
        <strain evidence="2">JCM 4376</strain>
    </source>
</reference>
<evidence type="ECO:0000313" key="2">
    <source>
        <dbReference type="Proteomes" id="UP000660675"/>
    </source>
</evidence>